<dbReference type="EMBL" id="GECZ01023364">
    <property type="protein sequence ID" value="JAS46405.1"/>
    <property type="molecule type" value="Transcribed_RNA"/>
</dbReference>
<feature type="domain" description="RNA-directed RNA polymerase C-terminal" evidence="1">
    <location>
        <begin position="1"/>
        <end position="107"/>
    </location>
</feature>
<feature type="non-terminal residue" evidence="2">
    <location>
        <position position="126"/>
    </location>
</feature>
<dbReference type="GO" id="GO:0006351">
    <property type="term" value="P:DNA-templated transcription"/>
    <property type="evidence" value="ECO:0007669"/>
    <property type="project" value="InterPro"/>
</dbReference>
<evidence type="ECO:0000313" key="2">
    <source>
        <dbReference type="EMBL" id="JAS46405.1"/>
    </source>
</evidence>
<dbReference type="Gene3D" id="3.30.70.270">
    <property type="match status" value="1"/>
</dbReference>
<sequence length="126" mass="14194">WDLLARQLNLHPNICTGDYSNFGPGLNLQVASICCQLIMEWYDNFDPGQTLEDQRERACLLYELIGATHLCNDYLYKVVAGVPSGSPITVVLNSLVNIFYIFAAWDMLSADWPLDLKPFSNFSSNV</sequence>
<gene>
    <name evidence="2" type="ORF">g.43704</name>
</gene>
<dbReference type="InterPro" id="IPR043128">
    <property type="entry name" value="Rev_trsase/Diguanyl_cyclase"/>
</dbReference>
<dbReference type="GO" id="GO:0071897">
    <property type="term" value="P:DNA biosynthetic process"/>
    <property type="evidence" value="ECO:0007669"/>
    <property type="project" value="UniProtKB-ARBA"/>
</dbReference>
<dbReference type="InterPro" id="IPR001205">
    <property type="entry name" value="RNA-dir_pol_C"/>
</dbReference>
<dbReference type="AlphaFoldDB" id="A0A1B6F854"/>
<proteinExistence type="predicted"/>
<dbReference type="Pfam" id="PF00680">
    <property type="entry name" value="RdRP_1"/>
    <property type="match status" value="1"/>
</dbReference>
<dbReference type="GO" id="GO:0003723">
    <property type="term" value="F:RNA binding"/>
    <property type="evidence" value="ECO:0007669"/>
    <property type="project" value="InterPro"/>
</dbReference>
<name>A0A1B6F854_9HEMI</name>
<reference evidence="2" key="1">
    <citation type="submission" date="2015-11" db="EMBL/GenBank/DDBJ databases">
        <title>De novo transcriptome assembly of four potential Pierce s Disease insect vectors from Arizona vineyards.</title>
        <authorList>
            <person name="Tassone E.E."/>
        </authorList>
    </citation>
    <scope>NUCLEOTIDE SEQUENCE</scope>
</reference>
<feature type="non-terminal residue" evidence="2">
    <location>
        <position position="1"/>
    </location>
</feature>
<dbReference type="SUPFAM" id="SSF56672">
    <property type="entry name" value="DNA/RNA polymerases"/>
    <property type="match status" value="1"/>
</dbReference>
<dbReference type="GO" id="GO:0003968">
    <property type="term" value="F:RNA-directed RNA polymerase activity"/>
    <property type="evidence" value="ECO:0007669"/>
    <property type="project" value="InterPro"/>
</dbReference>
<protein>
    <recommendedName>
        <fullName evidence="1">RNA-directed RNA polymerase C-terminal domain-containing protein</fullName>
    </recommendedName>
</protein>
<evidence type="ECO:0000259" key="1">
    <source>
        <dbReference type="Pfam" id="PF00680"/>
    </source>
</evidence>
<organism evidence="2">
    <name type="scientific">Cuerna arida</name>
    <dbReference type="NCBI Taxonomy" id="1464854"/>
    <lineage>
        <taxon>Eukaryota</taxon>
        <taxon>Metazoa</taxon>
        <taxon>Ecdysozoa</taxon>
        <taxon>Arthropoda</taxon>
        <taxon>Hexapoda</taxon>
        <taxon>Insecta</taxon>
        <taxon>Pterygota</taxon>
        <taxon>Neoptera</taxon>
        <taxon>Paraneoptera</taxon>
        <taxon>Hemiptera</taxon>
        <taxon>Auchenorrhyncha</taxon>
        <taxon>Membracoidea</taxon>
        <taxon>Cicadellidae</taxon>
        <taxon>Cicadellinae</taxon>
        <taxon>Proconiini</taxon>
        <taxon>Cuerna</taxon>
    </lineage>
</organism>
<dbReference type="InterPro" id="IPR043502">
    <property type="entry name" value="DNA/RNA_pol_sf"/>
</dbReference>
<accession>A0A1B6F854</accession>